<dbReference type="InterPro" id="IPR011053">
    <property type="entry name" value="Single_hybrid_motif"/>
</dbReference>
<feature type="domain" description="Lipoyl-binding" evidence="2">
    <location>
        <begin position="87"/>
        <end position="165"/>
    </location>
</feature>
<reference evidence="3" key="1">
    <citation type="journal article" date="2020" name="mSystems">
        <title>Genome- and Community-Level Interaction Insights into Carbon Utilization and Element Cycling Functions of Hydrothermarchaeota in Hydrothermal Sediment.</title>
        <authorList>
            <person name="Zhou Z."/>
            <person name="Liu Y."/>
            <person name="Xu W."/>
            <person name="Pan J."/>
            <person name="Luo Z.H."/>
            <person name="Li M."/>
        </authorList>
    </citation>
    <scope>NUCLEOTIDE SEQUENCE [LARGE SCALE GENOMIC DNA]</scope>
    <source>
        <strain evidence="3">SpSt-289</strain>
    </source>
</reference>
<dbReference type="PROSITE" id="PS50968">
    <property type="entry name" value="BIOTINYL_LIPOYL"/>
    <property type="match status" value="1"/>
</dbReference>
<organism evidence="3">
    <name type="scientific">Caldilinea aerophila</name>
    <dbReference type="NCBI Taxonomy" id="133453"/>
    <lineage>
        <taxon>Bacteria</taxon>
        <taxon>Bacillati</taxon>
        <taxon>Chloroflexota</taxon>
        <taxon>Caldilineae</taxon>
        <taxon>Caldilineales</taxon>
        <taxon>Caldilineaceae</taxon>
        <taxon>Caldilinea</taxon>
    </lineage>
</organism>
<dbReference type="CDD" id="cd06850">
    <property type="entry name" value="biotinyl_domain"/>
    <property type="match status" value="1"/>
</dbReference>
<dbReference type="PANTHER" id="PTHR45266">
    <property type="entry name" value="OXALOACETATE DECARBOXYLASE ALPHA CHAIN"/>
    <property type="match status" value="1"/>
</dbReference>
<comment type="caution">
    <text evidence="3">The sequence shown here is derived from an EMBL/GenBank/DDBJ whole genome shotgun (WGS) entry which is preliminary data.</text>
</comment>
<dbReference type="InterPro" id="IPR050709">
    <property type="entry name" value="Biotin_Carboxyl_Carrier/Decarb"/>
</dbReference>
<dbReference type="Pfam" id="PF00364">
    <property type="entry name" value="Biotin_lipoyl"/>
    <property type="match status" value="1"/>
</dbReference>
<evidence type="ECO:0000313" key="3">
    <source>
        <dbReference type="EMBL" id="HDX32636.1"/>
    </source>
</evidence>
<dbReference type="InterPro" id="IPR000089">
    <property type="entry name" value="Biotin_lipoyl"/>
</dbReference>
<keyword evidence="1" id="KW-0092">Biotin</keyword>
<dbReference type="AlphaFoldDB" id="A0A7C1FIG4"/>
<dbReference type="PROSITE" id="PS00188">
    <property type="entry name" value="BIOTIN"/>
    <property type="match status" value="1"/>
</dbReference>
<evidence type="ECO:0000256" key="1">
    <source>
        <dbReference type="ARBA" id="ARBA00023267"/>
    </source>
</evidence>
<evidence type="ECO:0000259" key="2">
    <source>
        <dbReference type="PROSITE" id="PS50968"/>
    </source>
</evidence>
<dbReference type="EMBL" id="DSMG01000146">
    <property type="protein sequence ID" value="HDX32636.1"/>
    <property type="molecule type" value="Genomic_DNA"/>
</dbReference>
<sequence>MVKYYARIGNNEYEVEIAEGQVLLDGEPVDVDIVRSGLPELYSVLFGGKSYEMLVTSDRFNYTVSLRSHQFQVQVQDERSRRLNQARKLPTLPEGELAITAPIPGLVIKTLVNPGDSVEEGQPLVILEAMKMENEIRSIRSGMVKTILVSPGQRVEQNAVLIILE</sequence>
<protein>
    <submittedName>
        <fullName evidence="3">Acetyl-CoA carboxylase biotin carboxyl carrier protein subunit</fullName>
    </submittedName>
</protein>
<dbReference type="FunFam" id="2.40.50.100:FF:000003">
    <property type="entry name" value="Acetyl-CoA carboxylase biotin carboxyl carrier protein"/>
    <property type="match status" value="1"/>
</dbReference>
<proteinExistence type="predicted"/>
<dbReference type="InterPro" id="IPR001882">
    <property type="entry name" value="Biotin_BS"/>
</dbReference>
<accession>A0A7C1FIG4</accession>
<dbReference type="SUPFAM" id="SSF51230">
    <property type="entry name" value="Single hybrid motif"/>
    <property type="match status" value="1"/>
</dbReference>
<name>A0A7C1FIG4_9CHLR</name>
<dbReference type="PANTHER" id="PTHR45266:SF3">
    <property type="entry name" value="OXALOACETATE DECARBOXYLASE ALPHA CHAIN"/>
    <property type="match status" value="1"/>
</dbReference>
<gene>
    <name evidence="3" type="ORF">ENQ20_14290</name>
</gene>
<dbReference type="Gene3D" id="2.40.50.100">
    <property type="match status" value="1"/>
</dbReference>